<proteinExistence type="predicted"/>
<dbReference type="SMART" id="SM00257">
    <property type="entry name" value="LysM"/>
    <property type="match status" value="1"/>
</dbReference>
<name>A0A8J2VEL9_9BACL</name>
<accession>A0A8J2VEL9</accession>
<comment type="caution">
    <text evidence="2">The sequence shown here is derived from an EMBL/GenBank/DDBJ whole genome shotgun (WGS) entry which is preliminary data.</text>
</comment>
<dbReference type="CDD" id="cd00118">
    <property type="entry name" value="LysM"/>
    <property type="match status" value="1"/>
</dbReference>
<keyword evidence="3" id="KW-1185">Reference proteome</keyword>
<protein>
    <recommendedName>
        <fullName evidence="1">LysM domain-containing protein</fullName>
    </recommendedName>
</protein>
<dbReference type="Pfam" id="PF01476">
    <property type="entry name" value="LysM"/>
    <property type="match status" value="1"/>
</dbReference>
<dbReference type="EMBL" id="BMHQ01000003">
    <property type="protein sequence ID" value="GGE11783.1"/>
    <property type="molecule type" value="Genomic_DNA"/>
</dbReference>
<dbReference type="Proteomes" id="UP000625210">
    <property type="component" value="Unassembled WGS sequence"/>
</dbReference>
<sequence length="88" mass="9893">MDWKMWCSGLIVFLSLTGFLFDGSGEADFGSLKVIKVHPGDTLWEIAQAETDSSQDVREVMTMIREINQLENTELHPGQTLKIPVNPE</sequence>
<dbReference type="SUPFAM" id="SSF54106">
    <property type="entry name" value="LysM domain"/>
    <property type="match status" value="1"/>
</dbReference>
<gene>
    <name evidence="2" type="ORF">GCM10011571_11470</name>
</gene>
<dbReference type="RefSeq" id="WP_188646942.1">
    <property type="nucleotide sequence ID" value="NZ_BMHQ01000003.1"/>
</dbReference>
<organism evidence="2 3">
    <name type="scientific">Marinithermofilum abyssi</name>
    <dbReference type="NCBI Taxonomy" id="1571185"/>
    <lineage>
        <taxon>Bacteria</taxon>
        <taxon>Bacillati</taxon>
        <taxon>Bacillota</taxon>
        <taxon>Bacilli</taxon>
        <taxon>Bacillales</taxon>
        <taxon>Thermoactinomycetaceae</taxon>
        <taxon>Marinithermofilum</taxon>
    </lineage>
</organism>
<evidence type="ECO:0000313" key="3">
    <source>
        <dbReference type="Proteomes" id="UP000625210"/>
    </source>
</evidence>
<reference evidence="2" key="2">
    <citation type="submission" date="2020-09" db="EMBL/GenBank/DDBJ databases">
        <authorList>
            <person name="Sun Q."/>
            <person name="Zhou Y."/>
        </authorList>
    </citation>
    <scope>NUCLEOTIDE SEQUENCE</scope>
    <source>
        <strain evidence="2">CGMCC 1.15179</strain>
    </source>
</reference>
<evidence type="ECO:0000259" key="1">
    <source>
        <dbReference type="PROSITE" id="PS51782"/>
    </source>
</evidence>
<dbReference type="AlphaFoldDB" id="A0A8J2VEL9"/>
<dbReference type="InterPro" id="IPR018392">
    <property type="entry name" value="LysM"/>
</dbReference>
<dbReference type="Gene3D" id="3.10.350.10">
    <property type="entry name" value="LysM domain"/>
    <property type="match status" value="1"/>
</dbReference>
<evidence type="ECO:0000313" key="2">
    <source>
        <dbReference type="EMBL" id="GGE11783.1"/>
    </source>
</evidence>
<reference evidence="2" key="1">
    <citation type="journal article" date="2014" name="Int. J. Syst. Evol. Microbiol.">
        <title>Complete genome sequence of Corynebacterium casei LMG S-19264T (=DSM 44701T), isolated from a smear-ripened cheese.</title>
        <authorList>
            <consortium name="US DOE Joint Genome Institute (JGI-PGF)"/>
            <person name="Walter F."/>
            <person name="Albersmeier A."/>
            <person name="Kalinowski J."/>
            <person name="Ruckert C."/>
        </authorList>
    </citation>
    <scope>NUCLEOTIDE SEQUENCE</scope>
    <source>
        <strain evidence="2">CGMCC 1.15179</strain>
    </source>
</reference>
<feature type="domain" description="LysM" evidence="1">
    <location>
        <begin position="33"/>
        <end position="83"/>
    </location>
</feature>
<dbReference type="PROSITE" id="PS51782">
    <property type="entry name" value="LYSM"/>
    <property type="match status" value="1"/>
</dbReference>
<dbReference type="InterPro" id="IPR036779">
    <property type="entry name" value="LysM_dom_sf"/>
</dbReference>